<evidence type="ECO:0000313" key="1">
    <source>
        <dbReference type="EMBL" id="PZO36072.1"/>
    </source>
</evidence>
<gene>
    <name evidence="1" type="ORF">DCF19_22455</name>
</gene>
<organism evidence="1 2">
    <name type="scientific">Pseudanabaena frigida</name>
    <dbReference type="NCBI Taxonomy" id="945775"/>
    <lineage>
        <taxon>Bacteria</taxon>
        <taxon>Bacillati</taxon>
        <taxon>Cyanobacteriota</taxon>
        <taxon>Cyanophyceae</taxon>
        <taxon>Pseudanabaenales</taxon>
        <taxon>Pseudanabaenaceae</taxon>
        <taxon>Pseudanabaena</taxon>
    </lineage>
</organism>
<accession>A0A2W4VUH4</accession>
<dbReference type="PANTHER" id="PTHR36173">
    <property type="entry name" value="RIBONUCLEASE VAPC16-RELATED"/>
    <property type="match status" value="1"/>
</dbReference>
<dbReference type="EMBL" id="QBML01000045">
    <property type="protein sequence ID" value="PZO36072.1"/>
    <property type="molecule type" value="Genomic_DNA"/>
</dbReference>
<dbReference type="SUPFAM" id="SSF88723">
    <property type="entry name" value="PIN domain-like"/>
    <property type="match status" value="1"/>
</dbReference>
<dbReference type="InterPro" id="IPR029060">
    <property type="entry name" value="PIN-like_dom_sf"/>
</dbReference>
<protein>
    <recommendedName>
        <fullName evidence="3">PIN domain-containing protein</fullName>
    </recommendedName>
</protein>
<dbReference type="Gene3D" id="3.40.50.1010">
    <property type="entry name" value="5'-nuclease"/>
    <property type="match status" value="1"/>
</dbReference>
<sequence>MIVLDTHIWIWWVHGDPKLSQTTIVAIQSHESDVIGVSAISCWEIAKLVEYDRLKLPCYSLGEAIDWNWYFYQSY</sequence>
<name>A0A2W4VUH4_9CYAN</name>
<evidence type="ECO:0008006" key="3">
    <source>
        <dbReference type="Google" id="ProtNLM"/>
    </source>
</evidence>
<reference evidence="1 2" key="2">
    <citation type="submission" date="2018-06" db="EMBL/GenBank/DDBJ databases">
        <title>Metagenomic assembly of (sub)arctic Cyanobacteria and their associated microbiome from non-axenic cultures.</title>
        <authorList>
            <person name="Baurain D."/>
        </authorList>
    </citation>
    <scope>NUCLEOTIDE SEQUENCE [LARGE SCALE GENOMIC DNA]</scope>
    <source>
        <strain evidence="1">ULC066bin1</strain>
    </source>
</reference>
<dbReference type="Proteomes" id="UP000249467">
    <property type="component" value="Unassembled WGS sequence"/>
</dbReference>
<dbReference type="AlphaFoldDB" id="A0A2W4VUH4"/>
<evidence type="ECO:0000313" key="2">
    <source>
        <dbReference type="Proteomes" id="UP000249467"/>
    </source>
</evidence>
<comment type="caution">
    <text evidence="1">The sequence shown here is derived from an EMBL/GenBank/DDBJ whole genome shotgun (WGS) entry which is preliminary data.</text>
</comment>
<proteinExistence type="predicted"/>
<reference evidence="1 2" key="1">
    <citation type="submission" date="2018-04" db="EMBL/GenBank/DDBJ databases">
        <authorList>
            <person name="Go L.Y."/>
            <person name="Mitchell J.A."/>
        </authorList>
    </citation>
    <scope>NUCLEOTIDE SEQUENCE [LARGE SCALE GENOMIC DNA]</scope>
    <source>
        <strain evidence="1">ULC066bin1</strain>
    </source>
</reference>
<dbReference type="PANTHER" id="PTHR36173:SF1">
    <property type="entry name" value="RIBONUCLEASE VAPC22"/>
    <property type="match status" value="1"/>
</dbReference>
<dbReference type="InterPro" id="IPR052919">
    <property type="entry name" value="TA_system_RNase"/>
</dbReference>